<feature type="domain" description="Pseudouridine synthase RsuA/RluA-like" evidence="7">
    <location>
        <begin position="94"/>
        <end position="247"/>
    </location>
</feature>
<dbReference type="PROSITE" id="PS50889">
    <property type="entry name" value="S4"/>
    <property type="match status" value="1"/>
</dbReference>
<comment type="function">
    <text evidence="6">Responsible for synthesis of pseudouridine from uracil.</text>
</comment>
<dbReference type="NCBIfam" id="TIGR00005">
    <property type="entry name" value="rluA_subfam"/>
    <property type="match status" value="1"/>
</dbReference>
<dbReference type="SUPFAM" id="SSF55120">
    <property type="entry name" value="Pseudouridine synthase"/>
    <property type="match status" value="1"/>
</dbReference>
<evidence type="ECO:0000313" key="8">
    <source>
        <dbReference type="EMBL" id="SDL38043.1"/>
    </source>
</evidence>
<dbReference type="CDD" id="cd00165">
    <property type="entry name" value="S4"/>
    <property type="match status" value="1"/>
</dbReference>
<evidence type="ECO:0000313" key="9">
    <source>
        <dbReference type="Proteomes" id="UP000199476"/>
    </source>
</evidence>
<dbReference type="GO" id="GO:0003723">
    <property type="term" value="F:RNA binding"/>
    <property type="evidence" value="ECO:0007669"/>
    <property type="project" value="UniProtKB-KW"/>
</dbReference>
<dbReference type="GO" id="GO:0000455">
    <property type="term" value="P:enzyme-directed rRNA pseudouridine synthesis"/>
    <property type="evidence" value="ECO:0007669"/>
    <property type="project" value="TreeGrafter"/>
</dbReference>
<keyword evidence="3 6" id="KW-0413">Isomerase</keyword>
<protein>
    <recommendedName>
        <fullName evidence="6">Pseudouridine synthase</fullName>
        <ecNumber evidence="6">5.4.99.-</ecNumber>
    </recommendedName>
</protein>
<dbReference type="Proteomes" id="UP000199476">
    <property type="component" value="Unassembled WGS sequence"/>
</dbReference>
<dbReference type="InterPro" id="IPR020103">
    <property type="entry name" value="PsdUridine_synth_cat_dom_sf"/>
</dbReference>
<dbReference type="InterPro" id="IPR006145">
    <property type="entry name" value="PsdUridine_synth_RsuA/RluA"/>
</dbReference>
<dbReference type="SUPFAM" id="SSF55174">
    <property type="entry name" value="Alpha-L RNA-binding motif"/>
    <property type="match status" value="1"/>
</dbReference>
<evidence type="ECO:0000259" key="7">
    <source>
        <dbReference type="Pfam" id="PF00849"/>
    </source>
</evidence>
<evidence type="ECO:0000256" key="6">
    <source>
        <dbReference type="RuleBase" id="RU362028"/>
    </source>
</evidence>
<dbReference type="InterPro" id="IPR036986">
    <property type="entry name" value="S4_RNA-bd_sf"/>
</dbReference>
<dbReference type="PANTHER" id="PTHR21600">
    <property type="entry name" value="MITOCHONDRIAL RNA PSEUDOURIDINE SYNTHASE"/>
    <property type="match status" value="1"/>
</dbReference>
<evidence type="ECO:0000256" key="5">
    <source>
        <dbReference type="PROSITE-ProRule" id="PRU00182"/>
    </source>
</evidence>
<dbReference type="Gene3D" id="3.10.290.10">
    <property type="entry name" value="RNA-binding S4 domain"/>
    <property type="match status" value="1"/>
</dbReference>
<dbReference type="CDD" id="cd02869">
    <property type="entry name" value="PseudoU_synth_RluA_like"/>
    <property type="match status" value="1"/>
</dbReference>
<organism evidence="8 9">
    <name type="scientific">Halarsenatibacter silvermanii</name>
    <dbReference type="NCBI Taxonomy" id="321763"/>
    <lineage>
        <taxon>Bacteria</taxon>
        <taxon>Bacillati</taxon>
        <taxon>Bacillota</taxon>
        <taxon>Clostridia</taxon>
        <taxon>Halanaerobiales</taxon>
        <taxon>Halarsenatibacteraceae</taxon>
        <taxon>Halarsenatibacter</taxon>
    </lineage>
</organism>
<dbReference type="GO" id="GO:0009982">
    <property type="term" value="F:pseudouridine synthase activity"/>
    <property type="evidence" value="ECO:0007669"/>
    <property type="project" value="InterPro"/>
</dbReference>
<evidence type="ECO:0000256" key="3">
    <source>
        <dbReference type="ARBA" id="ARBA00023235"/>
    </source>
</evidence>
<dbReference type="Gene3D" id="3.30.2350.10">
    <property type="entry name" value="Pseudouridine synthase"/>
    <property type="match status" value="1"/>
</dbReference>
<keyword evidence="5" id="KW-0694">RNA-binding</keyword>
<comment type="similarity">
    <text evidence="2 6">Belongs to the pseudouridine synthase RluA family.</text>
</comment>
<dbReference type="EMBL" id="FNGO01000004">
    <property type="protein sequence ID" value="SDL38043.1"/>
    <property type="molecule type" value="Genomic_DNA"/>
</dbReference>
<evidence type="ECO:0000256" key="2">
    <source>
        <dbReference type="ARBA" id="ARBA00010876"/>
    </source>
</evidence>
<evidence type="ECO:0000256" key="4">
    <source>
        <dbReference type="PIRSR" id="PIRSR606225-1"/>
    </source>
</evidence>
<evidence type="ECO:0000256" key="1">
    <source>
        <dbReference type="ARBA" id="ARBA00000073"/>
    </source>
</evidence>
<dbReference type="Pfam" id="PF00849">
    <property type="entry name" value="PseudoU_synth_2"/>
    <property type="match status" value="1"/>
</dbReference>
<dbReference type="EC" id="5.4.99.-" evidence="6"/>
<feature type="active site" evidence="4">
    <location>
        <position position="143"/>
    </location>
</feature>
<gene>
    <name evidence="8" type="ORF">SAMN04488692_10422</name>
</gene>
<accession>A0A1G9JLX9</accession>
<keyword evidence="9" id="KW-1185">Reference proteome</keyword>
<dbReference type="InterPro" id="IPR006224">
    <property type="entry name" value="PsdUridine_synth_RluA-like_CS"/>
</dbReference>
<dbReference type="OrthoDB" id="9807829at2"/>
<comment type="catalytic activity">
    <reaction evidence="1 6">
        <text>a uridine in RNA = a pseudouridine in RNA</text>
        <dbReference type="Rhea" id="RHEA:48348"/>
        <dbReference type="Rhea" id="RHEA-COMP:12068"/>
        <dbReference type="Rhea" id="RHEA-COMP:12069"/>
        <dbReference type="ChEBI" id="CHEBI:65314"/>
        <dbReference type="ChEBI" id="CHEBI:65315"/>
    </reaction>
</comment>
<proteinExistence type="inferred from homology"/>
<dbReference type="GO" id="GO:0140098">
    <property type="term" value="F:catalytic activity, acting on RNA"/>
    <property type="evidence" value="ECO:0007669"/>
    <property type="project" value="UniProtKB-ARBA"/>
</dbReference>
<dbReference type="PROSITE" id="PS01129">
    <property type="entry name" value="PSI_RLU"/>
    <property type="match status" value="1"/>
</dbReference>
<reference evidence="8 9" key="1">
    <citation type="submission" date="2016-10" db="EMBL/GenBank/DDBJ databases">
        <authorList>
            <person name="de Groot N.N."/>
        </authorList>
    </citation>
    <scope>NUCLEOTIDE SEQUENCE [LARGE SCALE GENOMIC DNA]</scope>
    <source>
        <strain evidence="8 9">SLAS-1</strain>
    </source>
</reference>
<dbReference type="STRING" id="321763.SAMN04488692_10422"/>
<dbReference type="AlphaFoldDB" id="A0A1G9JLX9"/>
<dbReference type="InterPro" id="IPR006225">
    <property type="entry name" value="PsdUridine_synth_RluC/D"/>
</dbReference>
<dbReference type="InterPro" id="IPR050188">
    <property type="entry name" value="RluA_PseudoU_synthase"/>
</dbReference>
<name>A0A1G9JLX9_9FIRM</name>
<dbReference type="RefSeq" id="WP_089758444.1">
    <property type="nucleotide sequence ID" value="NZ_FNGO01000004.1"/>
</dbReference>
<dbReference type="PANTHER" id="PTHR21600:SF44">
    <property type="entry name" value="RIBOSOMAL LARGE SUBUNIT PSEUDOURIDINE SYNTHASE D"/>
    <property type="match status" value="1"/>
</dbReference>
<sequence>MYKNKFVIKSDENVGRRVDKFLAERIDDFSRSTLQKFIKEGYVQVPSAGRNKLKSSYPLKPEDEIIVNIPENELSTRLEPWEQELNKIYEDADIAVIEKPAPLVVHPAPGHEEKTLVHALLYNFDKLADEAAETRPGIVHRLDRETSGLLVIAKSNRAYVELKGQFKNRKVKKIYRALLTGVPEHRRAKIDAPIGRDPARRTKLKVRPHKGKRAVTRYKLTEKFSGFCQAKIKIETGRTHQIRVHFSFLGHPVVGDKKYGGSQGGELETPRMMLHAQNLGFYHPVEKEWMEFELNPPEDFNKIVRDLSDPDD</sequence>